<keyword evidence="4 7" id="KW-1133">Transmembrane helix</keyword>
<dbReference type="InterPro" id="IPR050425">
    <property type="entry name" value="NAD(P)_dehydrat-like"/>
</dbReference>
<name>A0ABD1ZHR0_9MARC</name>
<protein>
    <recommendedName>
        <fullName evidence="7">Reticulon-like protein</fullName>
    </recommendedName>
</protein>
<feature type="transmembrane region" description="Helical" evidence="7">
    <location>
        <begin position="508"/>
        <end position="532"/>
    </location>
</feature>
<keyword evidence="5" id="KW-0560">Oxidoreductase</keyword>
<evidence type="ECO:0000256" key="4">
    <source>
        <dbReference type="ARBA" id="ARBA00022989"/>
    </source>
</evidence>
<dbReference type="Gene3D" id="3.40.50.720">
    <property type="entry name" value="NAD(P)-binding Rossmann-like Domain"/>
    <property type="match status" value="1"/>
</dbReference>
<dbReference type="SUPFAM" id="SSF51735">
    <property type="entry name" value="NAD(P)-binding Rossmann-fold domains"/>
    <property type="match status" value="1"/>
</dbReference>
<dbReference type="AlphaFoldDB" id="A0ABD1ZHR0"/>
<evidence type="ECO:0000256" key="5">
    <source>
        <dbReference type="ARBA" id="ARBA00023002"/>
    </source>
</evidence>
<dbReference type="InterPro" id="IPR036291">
    <property type="entry name" value="NAD(P)-bd_dom_sf"/>
</dbReference>
<dbReference type="PANTHER" id="PTHR10366:SF564">
    <property type="entry name" value="STEROL-4-ALPHA-CARBOXYLATE 3-DEHYDROGENASE, DECARBOXYLATING"/>
    <property type="match status" value="1"/>
</dbReference>
<gene>
    <name evidence="9" type="ORF">R1flu_019111</name>
</gene>
<dbReference type="InterPro" id="IPR002225">
    <property type="entry name" value="3Beta_OHSteriod_DH/Estase"/>
</dbReference>
<evidence type="ECO:0000313" key="9">
    <source>
        <dbReference type="EMBL" id="KAL2650983.1"/>
    </source>
</evidence>
<dbReference type="Proteomes" id="UP001605036">
    <property type="component" value="Unassembled WGS sequence"/>
</dbReference>
<evidence type="ECO:0000256" key="7">
    <source>
        <dbReference type="RuleBase" id="RU363132"/>
    </source>
</evidence>
<reference evidence="9 10" key="1">
    <citation type="submission" date="2024-09" db="EMBL/GenBank/DDBJ databases">
        <title>Chromosome-scale assembly of Riccia fluitans.</title>
        <authorList>
            <person name="Paukszto L."/>
            <person name="Sawicki J."/>
            <person name="Karawczyk K."/>
            <person name="Piernik-Szablinska J."/>
            <person name="Szczecinska M."/>
            <person name="Mazdziarz M."/>
        </authorList>
    </citation>
    <scope>NUCLEOTIDE SEQUENCE [LARGE SCALE GENOMIC DNA]</scope>
    <source>
        <strain evidence="9">Rf_01</strain>
        <tissue evidence="9">Aerial parts of the thallus</tissue>
    </source>
</reference>
<evidence type="ECO:0000256" key="2">
    <source>
        <dbReference type="ARBA" id="ARBA00022692"/>
    </source>
</evidence>
<dbReference type="GO" id="GO:0016491">
    <property type="term" value="F:oxidoreductase activity"/>
    <property type="evidence" value="ECO:0007669"/>
    <property type="project" value="UniProtKB-KW"/>
</dbReference>
<dbReference type="Pfam" id="PF01073">
    <property type="entry name" value="3Beta_HSD"/>
    <property type="match status" value="1"/>
</dbReference>
<dbReference type="PROSITE" id="PS50845">
    <property type="entry name" value="RETICULON"/>
    <property type="match status" value="1"/>
</dbReference>
<dbReference type="EMBL" id="JBHFFA010000001">
    <property type="protein sequence ID" value="KAL2650983.1"/>
    <property type="molecule type" value="Genomic_DNA"/>
</dbReference>
<dbReference type="PANTHER" id="PTHR10366">
    <property type="entry name" value="NAD DEPENDENT EPIMERASE/DEHYDRATASE"/>
    <property type="match status" value="1"/>
</dbReference>
<proteinExistence type="predicted"/>
<evidence type="ECO:0000313" key="10">
    <source>
        <dbReference type="Proteomes" id="UP001605036"/>
    </source>
</evidence>
<accession>A0ABD1ZHR0</accession>
<keyword evidence="2 7" id="KW-0812">Transmembrane</keyword>
<dbReference type="InterPro" id="IPR003388">
    <property type="entry name" value="Reticulon"/>
</dbReference>
<evidence type="ECO:0000256" key="1">
    <source>
        <dbReference type="ARBA" id="ARBA00004477"/>
    </source>
</evidence>
<evidence type="ECO:0000259" key="8">
    <source>
        <dbReference type="PROSITE" id="PS50845"/>
    </source>
</evidence>
<keyword evidence="6 7" id="KW-0472">Membrane</keyword>
<evidence type="ECO:0000256" key="3">
    <source>
        <dbReference type="ARBA" id="ARBA00022824"/>
    </source>
</evidence>
<feature type="transmembrane region" description="Helical" evidence="7">
    <location>
        <begin position="408"/>
        <end position="438"/>
    </location>
</feature>
<organism evidence="9 10">
    <name type="scientific">Riccia fluitans</name>
    <dbReference type="NCBI Taxonomy" id="41844"/>
    <lineage>
        <taxon>Eukaryota</taxon>
        <taxon>Viridiplantae</taxon>
        <taxon>Streptophyta</taxon>
        <taxon>Embryophyta</taxon>
        <taxon>Marchantiophyta</taxon>
        <taxon>Marchantiopsida</taxon>
        <taxon>Marchantiidae</taxon>
        <taxon>Marchantiales</taxon>
        <taxon>Ricciaceae</taxon>
        <taxon>Riccia</taxon>
    </lineage>
</organism>
<keyword evidence="3 7" id="KW-0256">Endoplasmic reticulum</keyword>
<comment type="subcellular location">
    <subcellularLocation>
        <location evidence="1 7">Endoplasmic reticulum membrane</location>
        <topology evidence="1 7">Multi-pass membrane protein</topology>
    </subcellularLocation>
</comment>
<dbReference type="Pfam" id="PF02453">
    <property type="entry name" value="Reticulon"/>
    <property type="match status" value="1"/>
</dbReference>
<feature type="domain" description="Reticulon" evidence="8">
    <location>
        <begin position="387"/>
        <end position="571"/>
    </location>
</feature>
<sequence>MAMGSDTEVALVTGGRGFAARHLVNQLLQKTEYHVRIMDLAPQITLTNEELEGLLGEAVATNRVAYISADLRNRDHVFDACKGVHVVFHMAAPDSSINKFDLHYEVTVKGTRNVVDACIKHGVKKLIYTSSPSVVFDGKTAIVNGDESLPIPDKHNDFYSEAKAQAESIVLSSNGKNGLLTCAIRPSGIFGPGDRLSVPKAVEAARSGKLKFIIGDGKNLFDWTYVENVANAHICADNSLRPEDEGEFAAAGKAYFITNGEPIRFWEFFVLVLEGLGYPSPKYCLPVKLLMPIAFVVDWIFKQLAPLGVPPSQFTPTRLRIMSTPRTFNISRARKLLGYDPPVPLHEGIKKTIESYPHLRAEVQDPPKMKDRSVPSKTRLMLGSETVADVLLWTDTRQTLSVLSGLSFLAYLFLASGYTLLQLLATFAYIGVIVLFIYSRLPESLFGMTLPRIPPVEHMQIPEEKAERVALALQSIWNQGADILSRLCKGESWSLFFKALMVLRFMKFLGGYSLQTLIMMVLLSAFTLPYFYEQHDDEVDKFVEHAREAFGQYKGAVVAKLPGSVKKYLHH</sequence>
<comment type="caution">
    <text evidence="9">The sequence shown here is derived from an EMBL/GenBank/DDBJ whole genome shotgun (WGS) entry which is preliminary data.</text>
</comment>
<dbReference type="GO" id="GO:0005789">
    <property type="term" value="C:endoplasmic reticulum membrane"/>
    <property type="evidence" value="ECO:0007669"/>
    <property type="project" value="UniProtKB-SubCell"/>
</dbReference>
<evidence type="ECO:0000256" key="6">
    <source>
        <dbReference type="ARBA" id="ARBA00023136"/>
    </source>
</evidence>
<keyword evidence="10" id="KW-1185">Reference proteome</keyword>